<feature type="signal peptide" evidence="2">
    <location>
        <begin position="1"/>
        <end position="30"/>
    </location>
</feature>
<sequence length="187" mass="19671">MSRRRSAVAFAVASAAVLALVTGCSSPAPAATAPPAEAAPSSPVATPQETASEPALPDPTCENIIREASFAELEAQGWEYEQEPFLIADDEIEGGVSCVWTNAAEPGGNILQFGWAPLTAAETTDAQSALEAQGWIREEAADGVYLTEDPAFALNIDADGYGMTYFFGEGYVQVADVKQGLVIIERR</sequence>
<dbReference type="RefSeq" id="WP_178014488.1">
    <property type="nucleotide sequence ID" value="NZ_CP058316.1"/>
</dbReference>
<proteinExistence type="predicted"/>
<dbReference type="PROSITE" id="PS51318">
    <property type="entry name" value="TAT"/>
    <property type="match status" value="1"/>
</dbReference>
<evidence type="ECO:0000313" key="4">
    <source>
        <dbReference type="Proteomes" id="UP000509638"/>
    </source>
</evidence>
<accession>A0A7D5EZ94</accession>
<evidence type="ECO:0000256" key="1">
    <source>
        <dbReference type="SAM" id="MobiDB-lite"/>
    </source>
</evidence>
<reference evidence="3 4" key="1">
    <citation type="submission" date="2020-06" db="EMBL/GenBank/DDBJ databases">
        <authorList>
            <person name="Jo H."/>
        </authorList>
    </citation>
    <scope>NUCLEOTIDE SEQUENCE [LARGE SCALE GENOMIC DNA]</scope>
    <source>
        <strain evidence="3 4">I46</strain>
    </source>
</reference>
<evidence type="ECO:0000256" key="2">
    <source>
        <dbReference type="SAM" id="SignalP"/>
    </source>
</evidence>
<dbReference type="AlphaFoldDB" id="A0A7D5EZ94"/>
<feature type="region of interest" description="Disordered" evidence="1">
    <location>
        <begin position="29"/>
        <end position="59"/>
    </location>
</feature>
<dbReference type="Proteomes" id="UP000509638">
    <property type="component" value="Chromosome"/>
</dbReference>
<name>A0A7D5EZ94_9MICO</name>
<gene>
    <name evidence="3" type="ORF">HW566_15820</name>
</gene>
<dbReference type="PROSITE" id="PS51257">
    <property type="entry name" value="PROKAR_LIPOPROTEIN"/>
    <property type="match status" value="1"/>
</dbReference>
<feature type="chain" id="PRO_5028806228" description="Nitrate ABC transporter substrate-binding protein" evidence="2">
    <location>
        <begin position="31"/>
        <end position="187"/>
    </location>
</feature>
<evidence type="ECO:0008006" key="5">
    <source>
        <dbReference type="Google" id="ProtNLM"/>
    </source>
</evidence>
<dbReference type="InterPro" id="IPR006311">
    <property type="entry name" value="TAT_signal"/>
</dbReference>
<organism evidence="3 4">
    <name type="scientific">Microbacterium oleivorans</name>
    <dbReference type="NCBI Taxonomy" id="273677"/>
    <lineage>
        <taxon>Bacteria</taxon>
        <taxon>Bacillati</taxon>
        <taxon>Actinomycetota</taxon>
        <taxon>Actinomycetes</taxon>
        <taxon>Micrococcales</taxon>
        <taxon>Microbacteriaceae</taxon>
        <taxon>Microbacterium</taxon>
    </lineage>
</organism>
<keyword evidence="2" id="KW-0732">Signal</keyword>
<evidence type="ECO:0000313" key="3">
    <source>
        <dbReference type="EMBL" id="QLD13110.1"/>
    </source>
</evidence>
<dbReference type="EMBL" id="CP058316">
    <property type="protein sequence ID" value="QLD13110.1"/>
    <property type="molecule type" value="Genomic_DNA"/>
</dbReference>
<feature type="compositionally biased region" description="Low complexity" evidence="1">
    <location>
        <begin position="29"/>
        <end position="47"/>
    </location>
</feature>
<protein>
    <recommendedName>
        <fullName evidence="5">Nitrate ABC transporter substrate-binding protein</fullName>
    </recommendedName>
</protein>